<dbReference type="PANTHER" id="PTHR33695:SF1">
    <property type="entry name" value="LIPOPROTEIN SIGNAL PEPTIDASE"/>
    <property type="match status" value="1"/>
</dbReference>
<protein>
    <recommendedName>
        <fullName evidence="9">Lipoprotein signal peptidase</fullName>
        <ecNumber evidence="9">3.4.23.36</ecNumber>
    </recommendedName>
    <alternativeName>
        <fullName evidence="9">Prolipoprotein signal peptidase</fullName>
    </alternativeName>
    <alternativeName>
        <fullName evidence="9">Signal peptidase II</fullName>
        <shortName evidence="9">SPase II</shortName>
    </alternativeName>
</protein>
<name>A0A540VXF3_9GAMM</name>
<evidence type="ECO:0000256" key="10">
    <source>
        <dbReference type="RuleBase" id="RU000594"/>
    </source>
</evidence>
<dbReference type="PROSITE" id="PS00855">
    <property type="entry name" value="SPASE_II"/>
    <property type="match status" value="1"/>
</dbReference>
<dbReference type="InterPro" id="IPR001872">
    <property type="entry name" value="Peptidase_A8"/>
</dbReference>
<dbReference type="GO" id="GO:0006508">
    <property type="term" value="P:proteolysis"/>
    <property type="evidence" value="ECO:0007669"/>
    <property type="project" value="UniProtKB-KW"/>
</dbReference>
<comment type="pathway">
    <text evidence="9">Protein modification; lipoprotein biosynthesis (signal peptide cleavage).</text>
</comment>
<evidence type="ECO:0000256" key="6">
    <source>
        <dbReference type="ARBA" id="ARBA00022801"/>
    </source>
</evidence>
<dbReference type="EC" id="3.4.23.36" evidence="9"/>
<dbReference type="PRINTS" id="PR00781">
    <property type="entry name" value="LIPOSIGPTASE"/>
</dbReference>
<evidence type="ECO:0000256" key="5">
    <source>
        <dbReference type="ARBA" id="ARBA00022750"/>
    </source>
</evidence>
<comment type="function">
    <text evidence="9 10">This protein specifically catalyzes the removal of signal peptides from prolipoproteins.</text>
</comment>
<feature type="active site" evidence="9">
    <location>
        <position position="153"/>
    </location>
</feature>
<evidence type="ECO:0000256" key="2">
    <source>
        <dbReference type="ARBA" id="ARBA00022475"/>
    </source>
</evidence>
<evidence type="ECO:0000256" key="8">
    <source>
        <dbReference type="ARBA" id="ARBA00023136"/>
    </source>
</evidence>
<evidence type="ECO:0000256" key="4">
    <source>
        <dbReference type="ARBA" id="ARBA00022692"/>
    </source>
</evidence>
<dbReference type="Proteomes" id="UP000315400">
    <property type="component" value="Unassembled WGS sequence"/>
</dbReference>
<feature type="transmembrane region" description="Helical" evidence="9">
    <location>
        <begin position="82"/>
        <end position="99"/>
    </location>
</feature>
<dbReference type="UniPathway" id="UPA00665"/>
<comment type="similarity">
    <text evidence="1 9 11">Belongs to the peptidase A8 family.</text>
</comment>
<keyword evidence="2 9" id="KW-1003">Cell membrane</keyword>
<dbReference type="HAMAP" id="MF_00161">
    <property type="entry name" value="LspA"/>
    <property type="match status" value="1"/>
</dbReference>
<gene>
    <name evidence="9" type="primary">lspA</name>
    <name evidence="12" type="ORF">FKY71_01780</name>
</gene>
<evidence type="ECO:0000256" key="1">
    <source>
        <dbReference type="ARBA" id="ARBA00006139"/>
    </source>
</evidence>
<evidence type="ECO:0000313" key="12">
    <source>
        <dbReference type="EMBL" id="TQF00784.1"/>
    </source>
</evidence>
<dbReference type="GO" id="GO:0004190">
    <property type="term" value="F:aspartic-type endopeptidase activity"/>
    <property type="evidence" value="ECO:0007669"/>
    <property type="project" value="UniProtKB-UniRule"/>
</dbReference>
<comment type="subcellular location">
    <subcellularLocation>
        <location evidence="9">Cell membrane</location>
        <topology evidence="9">Multi-pass membrane protein</topology>
    </subcellularLocation>
</comment>
<feature type="active site" evidence="9">
    <location>
        <position position="135"/>
    </location>
</feature>
<dbReference type="AlphaFoldDB" id="A0A540VXF3"/>
<accession>A0A540VXF3</accession>
<keyword evidence="3 9" id="KW-0645">Protease</keyword>
<feature type="transmembrane region" description="Helical" evidence="9">
    <location>
        <begin position="144"/>
        <end position="168"/>
    </location>
</feature>
<keyword evidence="12" id="KW-0449">Lipoprotein</keyword>
<evidence type="ECO:0000256" key="3">
    <source>
        <dbReference type="ARBA" id="ARBA00022670"/>
    </source>
</evidence>
<evidence type="ECO:0000313" key="13">
    <source>
        <dbReference type="Proteomes" id="UP000315400"/>
    </source>
</evidence>
<keyword evidence="5 9" id="KW-0064">Aspartyl protease</keyword>
<proteinExistence type="inferred from homology"/>
<dbReference type="STRING" id="1260251.SPISAL_06700"/>
<sequence length="176" mass="18714">MWPAMASSDGLPETARAPSALWPGVSLAGTVVVADQLTKWLALAQLAPYQPVAVAPGLNVTLAFNPGAAFSFLAASGGWQRWLLSGLALAISAYLVYWLAGVSRRDRLQMLGLAGVLGGAIGNLIDRLYLGAVVDFIDVYYGEWHWPAFNLADSAITLGVIAILLSVLRDSRSCRK</sequence>
<reference evidence="12 13" key="1">
    <citation type="submission" date="2019-06" db="EMBL/GenBank/DDBJ databases">
        <title>Metagenome assembled Genome of Spiribacter salinus SL48-SHIP from the microbial mat of Salt Lake 48 (Novosibirsk region, Russia).</title>
        <authorList>
            <person name="Shipova A."/>
            <person name="Rozanov A.S."/>
            <person name="Bryanskaya A.V."/>
            <person name="Peltek S.E."/>
        </authorList>
    </citation>
    <scope>NUCLEOTIDE SEQUENCE [LARGE SCALE GENOMIC DNA]</scope>
    <source>
        <strain evidence="12">SL48-SHIP-2</strain>
    </source>
</reference>
<organism evidence="12 13">
    <name type="scientific">Spiribacter salinus</name>
    <dbReference type="NCBI Taxonomy" id="1335746"/>
    <lineage>
        <taxon>Bacteria</taxon>
        <taxon>Pseudomonadati</taxon>
        <taxon>Pseudomonadota</taxon>
        <taxon>Gammaproteobacteria</taxon>
        <taxon>Chromatiales</taxon>
        <taxon>Ectothiorhodospiraceae</taxon>
        <taxon>Spiribacter</taxon>
    </lineage>
</organism>
<evidence type="ECO:0000256" key="11">
    <source>
        <dbReference type="RuleBase" id="RU004181"/>
    </source>
</evidence>
<feature type="transmembrane region" description="Helical" evidence="9">
    <location>
        <begin position="111"/>
        <end position="132"/>
    </location>
</feature>
<dbReference type="Pfam" id="PF01252">
    <property type="entry name" value="Peptidase_A8"/>
    <property type="match status" value="1"/>
</dbReference>
<keyword evidence="8 9" id="KW-0472">Membrane</keyword>
<dbReference type="NCBIfam" id="TIGR00077">
    <property type="entry name" value="lspA"/>
    <property type="match status" value="1"/>
</dbReference>
<evidence type="ECO:0000256" key="9">
    <source>
        <dbReference type="HAMAP-Rule" id="MF_00161"/>
    </source>
</evidence>
<comment type="catalytic activity">
    <reaction evidence="9 10">
        <text>Release of signal peptides from bacterial membrane prolipoproteins. Hydrolyzes -Xaa-Yaa-Zaa-|-(S,diacylglyceryl)Cys-, in which Xaa is hydrophobic (preferably Leu), and Yaa (Ala or Ser) and Zaa (Gly or Ala) have small, neutral side chains.</text>
        <dbReference type="EC" id="3.4.23.36"/>
    </reaction>
</comment>
<dbReference type="EMBL" id="VIFK01000005">
    <property type="protein sequence ID" value="TQF00784.1"/>
    <property type="molecule type" value="Genomic_DNA"/>
</dbReference>
<keyword evidence="4 9" id="KW-0812">Transmembrane</keyword>
<evidence type="ECO:0000256" key="7">
    <source>
        <dbReference type="ARBA" id="ARBA00022989"/>
    </source>
</evidence>
<dbReference type="GO" id="GO:0005886">
    <property type="term" value="C:plasma membrane"/>
    <property type="evidence" value="ECO:0007669"/>
    <property type="project" value="UniProtKB-SubCell"/>
</dbReference>
<keyword evidence="7 9" id="KW-1133">Transmembrane helix</keyword>
<dbReference type="PANTHER" id="PTHR33695">
    <property type="entry name" value="LIPOPROTEIN SIGNAL PEPTIDASE"/>
    <property type="match status" value="1"/>
</dbReference>
<comment type="caution">
    <text evidence="9">Lacks conserved residue(s) required for the propagation of feature annotation.</text>
</comment>
<keyword evidence="6 9" id="KW-0378">Hydrolase</keyword>
<comment type="caution">
    <text evidence="12">The sequence shown here is derived from an EMBL/GenBank/DDBJ whole genome shotgun (WGS) entry which is preliminary data.</text>
</comment>